<keyword evidence="4" id="KW-1185">Reference proteome</keyword>
<feature type="chain" id="PRO_5036750074" evidence="2">
    <location>
        <begin position="23"/>
        <end position="140"/>
    </location>
</feature>
<evidence type="ECO:0000256" key="1">
    <source>
        <dbReference type="SAM" id="MobiDB-lite"/>
    </source>
</evidence>
<evidence type="ECO:0000256" key="2">
    <source>
        <dbReference type="SAM" id="SignalP"/>
    </source>
</evidence>
<sequence>MAISTHAIFLALPLVFSLKAMAQDSGKEAIVPADGNATTLDTIRVTAPRPEFLDLDRFKNPIDPKSSRFDRAYREPPSLEQVGQNGGVIPLLVGYVAQKVAKGASRIPGWKDREQPAIARPPPLTEEQMKRAARLQESAP</sequence>
<feature type="signal peptide" evidence="2">
    <location>
        <begin position="1"/>
        <end position="22"/>
    </location>
</feature>
<gene>
    <name evidence="3" type="ORF">J5837_09760</name>
</gene>
<reference evidence="3" key="1">
    <citation type="journal article" date="2016" name="Int. J. Syst. Evol. Microbiol.">
        <title>Pseudoxanthomonas helianthi sp. nov., isolated from roots of Jerusalem artichoke (Helianthus tuberosus).</title>
        <authorList>
            <person name="Kittiwongwattana C."/>
            <person name="Thawai C."/>
        </authorList>
    </citation>
    <scope>NUCLEOTIDE SEQUENCE</scope>
    <source>
        <strain evidence="3">110414</strain>
    </source>
</reference>
<dbReference type="EMBL" id="JAGKTC010000002">
    <property type="protein sequence ID" value="MBP3984704.1"/>
    <property type="molecule type" value="Genomic_DNA"/>
</dbReference>
<organism evidence="3 4">
    <name type="scientific">Pseudoxanthomonas helianthi</name>
    <dbReference type="NCBI Taxonomy" id="1453541"/>
    <lineage>
        <taxon>Bacteria</taxon>
        <taxon>Pseudomonadati</taxon>
        <taxon>Pseudomonadota</taxon>
        <taxon>Gammaproteobacteria</taxon>
        <taxon>Lysobacterales</taxon>
        <taxon>Lysobacteraceae</taxon>
        <taxon>Pseudoxanthomonas</taxon>
    </lineage>
</organism>
<name>A0A941AU62_9GAMM</name>
<reference evidence="3" key="2">
    <citation type="submission" date="2021-03" db="EMBL/GenBank/DDBJ databases">
        <authorList>
            <person name="Cao W."/>
        </authorList>
    </citation>
    <scope>NUCLEOTIDE SEQUENCE</scope>
    <source>
        <strain evidence="3">110414</strain>
    </source>
</reference>
<evidence type="ECO:0000313" key="4">
    <source>
        <dbReference type="Proteomes" id="UP000673447"/>
    </source>
</evidence>
<accession>A0A941AU62</accession>
<dbReference type="Proteomes" id="UP000673447">
    <property type="component" value="Unassembled WGS sequence"/>
</dbReference>
<dbReference type="AlphaFoldDB" id="A0A941AU62"/>
<dbReference type="RefSeq" id="WP_210536571.1">
    <property type="nucleotide sequence ID" value="NZ_JAGKTC010000002.1"/>
</dbReference>
<comment type="caution">
    <text evidence="3">The sequence shown here is derived from an EMBL/GenBank/DDBJ whole genome shotgun (WGS) entry which is preliminary data.</text>
</comment>
<proteinExistence type="predicted"/>
<evidence type="ECO:0000313" key="3">
    <source>
        <dbReference type="EMBL" id="MBP3984704.1"/>
    </source>
</evidence>
<protein>
    <submittedName>
        <fullName evidence="3">Uncharacterized protein</fullName>
    </submittedName>
</protein>
<feature type="region of interest" description="Disordered" evidence="1">
    <location>
        <begin position="107"/>
        <end position="140"/>
    </location>
</feature>
<keyword evidence="2" id="KW-0732">Signal</keyword>